<reference evidence="3" key="1">
    <citation type="submission" date="2021-03" db="EMBL/GenBank/DDBJ databases">
        <title>Streptomyces poriferae sp. nov., a novel marine sponge-derived Actinobacteria species with anti-MRSA activity.</title>
        <authorList>
            <person name="Sandoval-Powers M."/>
            <person name="Kralova S."/>
            <person name="Nguyen G.-S."/>
            <person name="Fawwal D."/>
            <person name="Degnes K."/>
            <person name="Klinkenberg G."/>
            <person name="Sletta H."/>
            <person name="Wentzel A."/>
            <person name="Liles M.R."/>
        </authorList>
    </citation>
    <scope>NUCLEOTIDE SEQUENCE</scope>
    <source>
        <strain evidence="3">DSM 41794</strain>
    </source>
</reference>
<evidence type="ECO:0008006" key="5">
    <source>
        <dbReference type="Google" id="ProtNLM"/>
    </source>
</evidence>
<keyword evidence="4" id="KW-1185">Reference proteome</keyword>
<organism evidence="3 4">
    <name type="scientific">Streptomyces beijiangensis</name>
    <dbReference type="NCBI Taxonomy" id="163361"/>
    <lineage>
        <taxon>Bacteria</taxon>
        <taxon>Bacillati</taxon>
        <taxon>Actinomycetota</taxon>
        <taxon>Actinomycetes</taxon>
        <taxon>Kitasatosporales</taxon>
        <taxon>Streptomycetaceae</taxon>
        <taxon>Streptomyces</taxon>
    </lineage>
</organism>
<evidence type="ECO:0000256" key="1">
    <source>
        <dbReference type="SAM" id="MobiDB-lite"/>
    </source>
</evidence>
<sequence length="110" mass="11131">MVIAVRPVLVALMVAFLGLLAHDAAAEPGHQVRTSEAISSHAAGCESEPHAEAAAPAQAPGRRGPFCPLRPVVGVPAAVPVPYAHEGVRLPGPASCAAALRAVCCVVLRC</sequence>
<feature type="region of interest" description="Disordered" evidence="1">
    <location>
        <begin position="31"/>
        <end position="59"/>
    </location>
</feature>
<proteinExistence type="predicted"/>
<evidence type="ECO:0000256" key="2">
    <source>
        <dbReference type="SAM" id="SignalP"/>
    </source>
</evidence>
<evidence type="ECO:0000313" key="4">
    <source>
        <dbReference type="Proteomes" id="UP000664167"/>
    </source>
</evidence>
<accession>A0A939FDR7</accession>
<keyword evidence="2" id="KW-0732">Signal</keyword>
<dbReference type="RefSeq" id="WP_206969296.1">
    <property type="nucleotide sequence ID" value="NZ_BAAAJJ010000013.1"/>
</dbReference>
<feature type="chain" id="PRO_5037497118" description="Secreted protein" evidence="2">
    <location>
        <begin position="27"/>
        <end position="110"/>
    </location>
</feature>
<name>A0A939FDR7_9ACTN</name>
<protein>
    <recommendedName>
        <fullName evidence="5">Secreted protein</fullName>
    </recommendedName>
</protein>
<dbReference type="AlphaFoldDB" id="A0A939FDR7"/>
<feature type="signal peptide" evidence="2">
    <location>
        <begin position="1"/>
        <end position="26"/>
    </location>
</feature>
<evidence type="ECO:0000313" key="3">
    <source>
        <dbReference type="EMBL" id="MBO0517446.1"/>
    </source>
</evidence>
<comment type="caution">
    <text evidence="3">The sequence shown here is derived from an EMBL/GenBank/DDBJ whole genome shotgun (WGS) entry which is preliminary data.</text>
</comment>
<dbReference type="EMBL" id="JAFLRJ010000625">
    <property type="protein sequence ID" value="MBO0517446.1"/>
    <property type="molecule type" value="Genomic_DNA"/>
</dbReference>
<dbReference type="Proteomes" id="UP000664167">
    <property type="component" value="Unassembled WGS sequence"/>
</dbReference>
<gene>
    <name evidence="3" type="ORF">J0695_37665</name>
</gene>